<dbReference type="CDD" id="cd04335">
    <property type="entry name" value="PrdX_deacylase"/>
    <property type="match status" value="1"/>
</dbReference>
<evidence type="ECO:0000313" key="4">
    <source>
        <dbReference type="Proteomes" id="UP000192721"/>
    </source>
</evidence>
<dbReference type="InterPro" id="IPR040285">
    <property type="entry name" value="ProX/PRXD1"/>
</dbReference>
<organism evidence="3 4">
    <name type="scientific">Chromobacterium haemolyticum</name>
    <dbReference type="NCBI Taxonomy" id="394935"/>
    <lineage>
        <taxon>Bacteria</taxon>
        <taxon>Pseudomonadati</taxon>
        <taxon>Pseudomonadota</taxon>
        <taxon>Betaproteobacteria</taxon>
        <taxon>Neisseriales</taxon>
        <taxon>Chromobacteriaceae</taxon>
        <taxon>Chromobacterium</taxon>
    </lineage>
</organism>
<gene>
    <name evidence="3" type="ORF">B0T45_07690</name>
</gene>
<evidence type="ECO:0000313" key="3">
    <source>
        <dbReference type="EMBL" id="OQS41608.1"/>
    </source>
</evidence>
<dbReference type="EMBL" id="MUKV01000007">
    <property type="protein sequence ID" value="OQS41608.1"/>
    <property type="molecule type" value="Genomic_DNA"/>
</dbReference>
<proteinExistence type="inferred from homology"/>
<comment type="caution">
    <text evidence="3">The sequence shown here is derived from an EMBL/GenBank/DDBJ whole genome shotgun (WGS) entry which is preliminary data.</text>
</comment>
<dbReference type="Proteomes" id="UP000192721">
    <property type="component" value="Unassembled WGS sequence"/>
</dbReference>
<dbReference type="GO" id="GO:0002161">
    <property type="term" value="F:aminoacyl-tRNA deacylase activity"/>
    <property type="evidence" value="ECO:0007669"/>
    <property type="project" value="InterPro"/>
</dbReference>
<feature type="domain" description="YbaK/aminoacyl-tRNA synthetase-associated" evidence="2">
    <location>
        <begin position="21"/>
        <end position="147"/>
    </location>
</feature>
<protein>
    <submittedName>
        <fullName evidence="3">Aminoacyl-tRNA deacylase</fullName>
    </submittedName>
</protein>
<sequence length="170" mass="18993">MEHVLYDFLDQHQIRRQRFDHPPVYTCEEAARLAPGLPGAECKNLFLCDAKGRQHVLLAVPADAGVDIKALGELLELKGLRFASPDRLQRCLGLTPGSVTLLAAFNDRDRQVSVVIDQALSRRDAILCHPLVNTSTLALPMDELMRFLDLTGHPPRIVDVPRRQNPAEQD</sequence>
<dbReference type="Gene3D" id="3.90.960.10">
    <property type="entry name" value="YbaK/aminoacyl-tRNA synthetase-associated domain"/>
    <property type="match status" value="1"/>
</dbReference>
<dbReference type="InterPro" id="IPR036754">
    <property type="entry name" value="YbaK/aa-tRNA-synt-asso_dom_sf"/>
</dbReference>
<name>A0A1W0D3T3_9NEIS</name>
<comment type="similarity">
    <text evidence="1">Belongs to the PRORSD1 family.</text>
</comment>
<evidence type="ECO:0000256" key="1">
    <source>
        <dbReference type="ARBA" id="ARBA00010201"/>
    </source>
</evidence>
<evidence type="ECO:0000259" key="2">
    <source>
        <dbReference type="Pfam" id="PF04073"/>
    </source>
</evidence>
<dbReference type="PANTHER" id="PTHR31423">
    <property type="entry name" value="YBAK DOMAIN-CONTAINING PROTEIN"/>
    <property type="match status" value="1"/>
</dbReference>
<reference evidence="3 4" key="1">
    <citation type="submission" date="2017-02" db="EMBL/GenBank/DDBJ databases">
        <title>Chromobacterium haemolyticum H5244.</title>
        <authorList>
            <person name="Gulvik C.A."/>
        </authorList>
    </citation>
    <scope>NUCLEOTIDE SEQUENCE [LARGE SCALE GENOMIC DNA]</scope>
    <source>
        <strain evidence="3 4">H5244</strain>
    </source>
</reference>
<dbReference type="SUPFAM" id="SSF55826">
    <property type="entry name" value="YbaK/ProRS associated domain"/>
    <property type="match status" value="1"/>
</dbReference>
<dbReference type="Pfam" id="PF04073">
    <property type="entry name" value="tRNA_edit"/>
    <property type="match status" value="1"/>
</dbReference>
<dbReference type="AlphaFoldDB" id="A0A1W0D3T3"/>
<dbReference type="FunFam" id="3.90.960.10:FF:000005">
    <property type="entry name" value="Putative prolyl-tRNA synthetase"/>
    <property type="match status" value="1"/>
</dbReference>
<dbReference type="RefSeq" id="WP_043631589.1">
    <property type="nucleotide sequence ID" value="NZ_MUKV01000007.1"/>
</dbReference>
<dbReference type="InterPro" id="IPR007214">
    <property type="entry name" value="YbaK/aa-tRNA-synth-assoc-dom"/>
</dbReference>
<accession>A0A1W0D3T3</accession>
<dbReference type="PANTHER" id="PTHR31423:SF3">
    <property type="entry name" value="PROLYL-TRNA SYNTHETASE ASSOCIATED DOMAIN-CONTAINING PROTEIN 1-RELATED"/>
    <property type="match status" value="1"/>
</dbReference>